<evidence type="ECO:0000313" key="2">
    <source>
        <dbReference type="EMBL" id="AFZ19704.1"/>
    </source>
</evidence>
<evidence type="ECO:0000259" key="1">
    <source>
        <dbReference type="PROSITE" id="PS51462"/>
    </source>
</evidence>
<dbReference type="AlphaFoldDB" id="K9WIV2"/>
<dbReference type="OrthoDB" id="453003at2"/>
<sequence length="182" mass="20758">MDETRQQHWKTLDRFLEIRSPWFTLLGEHLEDDRQQVIDYWRVEKTDSVVLLTLHDGQLLFPMLNYRPGLGEATLDFPGGRVSEGQTPETAVPKILEKELGLREDAIAHLTLLNPKGWAINSSFSNQKLYGFVVEIDPTISVNSDLVAATYPTTSEGIRSLLQDLTCLQCRAVLFEWQNQLS</sequence>
<dbReference type="RefSeq" id="WP_015183840.1">
    <property type="nucleotide sequence ID" value="NC_019738.1"/>
</dbReference>
<dbReference type="InterPro" id="IPR000086">
    <property type="entry name" value="NUDIX_hydrolase_dom"/>
</dbReference>
<dbReference type="PATRIC" id="fig|1173027.3.peg.4407"/>
<dbReference type="InterPro" id="IPR015797">
    <property type="entry name" value="NUDIX_hydrolase-like_dom_sf"/>
</dbReference>
<dbReference type="eggNOG" id="COG1051">
    <property type="taxonomic scope" value="Bacteria"/>
</dbReference>
<name>K9WIV2_9CYAN</name>
<protein>
    <submittedName>
        <fullName evidence="2">ADP-ribose pyrophosphatase</fullName>
    </submittedName>
</protein>
<dbReference type="Gene3D" id="3.90.79.10">
    <property type="entry name" value="Nucleoside Triphosphate Pyrophosphohydrolase"/>
    <property type="match status" value="1"/>
</dbReference>
<dbReference type="HOGENOM" id="CLU_1494609_0_0_3"/>
<dbReference type="SUPFAM" id="SSF55811">
    <property type="entry name" value="Nudix"/>
    <property type="match status" value="1"/>
</dbReference>
<dbReference type="EMBL" id="CP003630">
    <property type="protein sequence ID" value="AFZ19704.1"/>
    <property type="molecule type" value="Genomic_DNA"/>
</dbReference>
<reference evidence="2 3" key="1">
    <citation type="submission" date="2012-06" db="EMBL/GenBank/DDBJ databases">
        <title>Finished chromosome of genome of Microcoleus sp. PCC 7113.</title>
        <authorList>
            <consortium name="US DOE Joint Genome Institute"/>
            <person name="Gugger M."/>
            <person name="Coursin T."/>
            <person name="Rippka R."/>
            <person name="Tandeau De Marsac N."/>
            <person name="Huntemann M."/>
            <person name="Wei C.-L."/>
            <person name="Han J."/>
            <person name="Detter J.C."/>
            <person name="Han C."/>
            <person name="Tapia R."/>
            <person name="Chen A."/>
            <person name="Kyrpides N."/>
            <person name="Mavromatis K."/>
            <person name="Markowitz V."/>
            <person name="Szeto E."/>
            <person name="Ivanova N."/>
            <person name="Pagani I."/>
            <person name="Pati A."/>
            <person name="Goodwin L."/>
            <person name="Nordberg H.P."/>
            <person name="Cantor M.N."/>
            <person name="Hua S.X."/>
            <person name="Woyke T."/>
            <person name="Kerfeld C.A."/>
        </authorList>
    </citation>
    <scope>NUCLEOTIDE SEQUENCE [LARGE SCALE GENOMIC DNA]</scope>
    <source>
        <strain evidence="2 3">PCC 7113</strain>
    </source>
</reference>
<gene>
    <name evidence="2" type="ORF">Mic7113_3999</name>
</gene>
<evidence type="ECO:0000313" key="3">
    <source>
        <dbReference type="Proteomes" id="UP000010471"/>
    </source>
</evidence>
<dbReference type="Proteomes" id="UP000010471">
    <property type="component" value="Chromosome"/>
</dbReference>
<organism evidence="2 3">
    <name type="scientific">Allocoleopsis franciscana PCC 7113</name>
    <dbReference type="NCBI Taxonomy" id="1173027"/>
    <lineage>
        <taxon>Bacteria</taxon>
        <taxon>Bacillati</taxon>
        <taxon>Cyanobacteriota</taxon>
        <taxon>Cyanophyceae</taxon>
        <taxon>Coleofasciculales</taxon>
        <taxon>Coleofasciculaceae</taxon>
        <taxon>Allocoleopsis</taxon>
        <taxon>Allocoleopsis franciscana</taxon>
    </lineage>
</organism>
<dbReference type="KEGG" id="mic:Mic7113_3999"/>
<keyword evidence="3" id="KW-1185">Reference proteome</keyword>
<accession>K9WIV2</accession>
<proteinExistence type="predicted"/>
<feature type="domain" description="Nudix hydrolase" evidence="1">
    <location>
        <begin position="44"/>
        <end position="182"/>
    </location>
</feature>
<dbReference type="STRING" id="1173027.Mic7113_3999"/>
<dbReference type="PROSITE" id="PS51462">
    <property type="entry name" value="NUDIX"/>
    <property type="match status" value="1"/>
</dbReference>